<evidence type="ECO:0000313" key="3">
    <source>
        <dbReference type="Proteomes" id="UP001416858"/>
    </source>
</evidence>
<keyword evidence="3" id="KW-1185">Reference proteome</keyword>
<dbReference type="Proteomes" id="UP001416858">
    <property type="component" value="Unassembled WGS sequence"/>
</dbReference>
<organism evidence="2 3">
    <name type="scientific">Novipirellula caenicola</name>
    <dbReference type="NCBI Taxonomy" id="1536901"/>
    <lineage>
        <taxon>Bacteria</taxon>
        <taxon>Pseudomonadati</taxon>
        <taxon>Planctomycetota</taxon>
        <taxon>Planctomycetia</taxon>
        <taxon>Pirellulales</taxon>
        <taxon>Pirellulaceae</taxon>
        <taxon>Novipirellula</taxon>
    </lineage>
</organism>
<evidence type="ECO:0000256" key="1">
    <source>
        <dbReference type="SAM" id="MobiDB-lite"/>
    </source>
</evidence>
<name>A0ABP9VKJ8_9BACT</name>
<proteinExistence type="predicted"/>
<accession>A0ABP9VKJ8</accession>
<comment type="caution">
    <text evidence="2">The sequence shown here is derived from an EMBL/GenBank/DDBJ whole genome shotgun (WGS) entry which is preliminary data.</text>
</comment>
<reference evidence="2 3" key="1">
    <citation type="submission" date="2024-02" db="EMBL/GenBank/DDBJ databases">
        <title>Rhodopirellula caenicola NBRC 110016.</title>
        <authorList>
            <person name="Ichikawa N."/>
            <person name="Katano-Makiyama Y."/>
            <person name="Hidaka K."/>
        </authorList>
    </citation>
    <scope>NUCLEOTIDE SEQUENCE [LARGE SCALE GENOMIC DNA]</scope>
    <source>
        <strain evidence="2 3">NBRC 110016</strain>
    </source>
</reference>
<feature type="region of interest" description="Disordered" evidence="1">
    <location>
        <begin position="1"/>
        <end position="26"/>
    </location>
</feature>
<dbReference type="EMBL" id="BAABRO010000002">
    <property type="protein sequence ID" value="GAA5505714.1"/>
    <property type="molecule type" value="Genomic_DNA"/>
</dbReference>
<sequence>MKMKIGWTGGKQTVDANAGSGSHHASPCGARTECTAFEGQSCHLRLSTGKVFGMNVGNLKRKSCSFRWLPFRSIFSGDGVQLEPS</sequence>
<evidence type="ECO:0000313" key="2">
    <source>
        <dbReference type="EMBL" id="GAA5505714.1"/>
    </source>
</evidence>
<gene>
    <name evidence="2" type="ORF">Rcae01_01160</name>
</gene>
<protein>
    <submittedName>
        <fullName evidence="2">Uncharacterized protein</fullName>
    </submittedName>
</protein>